<evidence type="ECO:0008006" key="11">
    <source>
        <dbReference type="Google" id="ProtNLM"/>
    </source>
</evidence>
<evidence type="ECO:0000256" key="8">
    <source>
        <dbReference type="SAM" id="MobiDB-lite"/>
    </source>
</evidence>
<dbReference type="PANTHER" id="PTHR15415">
    <property type="entry name" value="MITOFILIN"/>
    <property type="match status" value="1"/>
</dbReference>
<keyword evidence="5" id="KW-1133">Transmembrane helix</keyword>
<comment type="subcellular location">
    <subcellularLocation>
        <location evidence="1">Mitochondrion inner membrane</location>
    </subcellularLocation>
</comment>
<accession>A0A024FTA0</accession>
<feature type="compositionally biased region" description="Polar residues" evidence="8">
    <location>
        <begin position="21"/>
        <end position="30"/>
    </location>
</feature>
<keyword evidence="6" id="KW-0496">Mitochondrion</keyword>
<sequence length="550" mass="61899">MHSHHNAVPSRAIDDRKRPQNDASLIGRNTVSERLKEAGKSLVHAAETEVEVSGSMGSGESTPDDPTISDSDTDQPVASTEEEDPIGKVTKLHGDNKAHGDTAVEEKIDQKRQEIDLLTQNDTTSVEVSEPHEDNKIAQDSVVEEMIDQKRQEIDVLTNLVTPSVLLEATVDEIKAIKDTLMSELKHELTSANEEIENSYLQELQTLDANALSIRVAQLATEMRHRTKWEAVRLMEALKRMETETKVKYADMIQRHVERHREILQRELELQKHVLSEKHRKEAEAARVAFAHELRRKMQIQRQSLLEQLKSTFEREKKLFSEHYDEQLRKTTSELENVVTTERNHRMRELEQYRSEIRALNEVLNESCTYEALSHQIHKASVAALSLSERIEAAVPLSKEIRKLSEVGKDDEFIQELITKIPSQVVQNGVTSVLELQRRFQKVKAAGRRAAMVPDGSGMAGQLFCTALSYLLIPPAGPIDGDDAEAIYSRADYAIASGDLNRAVNELERLSGVPAQISQDWIQAAKARLAMEQTAKVIKTHIALLAESCS</sequence>
<evidence type="ECO:0000256" key="1">
    <source>
        <dbReference type="ARBA" id="ARBA00004273"/>
    </source>
</evidence>
<dbReference type="OrthoDB" id="10261039at2759"/>
<evidence type="ECO:0000256" key="7">
    <source>
        <dbReference type="ARBA" id="ARBA00023136"/>
    </source>
</evidence>
<evidence type="ECO:0000256" key="5">
    <source>
        <dbReference type="ARBA" id="ARBA00022989"/>
    </source>
</evidence>
<evidence type="ECO:0000256" key="3">
    <source>
        <dbReference type="ARBA" id="ARBA00022692"/>
    </source>
</evidence>
<dbReference type="InterPro" id="IPR019133">
    <property type="entry name" value="MIC60"/>
</dbReference>
<feature type="compositionally biased region" description="Low complexity" evidence="8">
    <location>
        <begin position="51"/>
        <end position="76"/>
    </location>
</feature>
<dbReference type="GO" id="GO:0061617">
    <property type="term" value="C:MICOS complex"/>
    <property type="evidence" value="ECO:0007669"/>
    <property type="project" value="TreeGrafter"/>
</dbReference>
<dbReference type="EMBL" id="CAIX01000158">
    <property type="protein sequence ID" value="CCI10231.1"/>
    <property type="molecule type" value="Genomic_DNA"/>
</dbReference>
<dbReference type="PANTHER" id="PTHR15415:SF7">
    <property type="entry name" value="MICOS COMPLEX SUBUNIT MIC60"/>
    <property type="match status" value="1"/>
</dbReference>
<keyword evidence="3" id="KW-0812">Transmembrane</keyword>
<evidence type="ECO:0000256" key="6">
    <source>
        <dbReference type="ARBA" id="ARBA00023128"/>
    </source>
</evidence>
<evidence type="ECO:0000313" key="9">
    <source>
        <dbReference type="EMBL" id="CCI10231.1"/>
    </source>
</evidence>
<comment type="caution">
    <text evidence="9">The sequence shown here is derived from an EMBL/GenBank/DDBJ whole genome shotgun (WGS) entry which is preliminary data.</text>
</comment>
<reference evidence="9 10" key="1">
    <citation type="submission" date="2012-05" db="EMBL/GenBank/DDBJ databases">
        <title>Recombination and specialization in a pathogen metapopulation.</title>
        <authorList>
            <person name="Gardiner A."/>
            <person name="Kemen E."/>
            <person name="Schultz-Larsen T."/>
            <person name="MacLean D."/>
            <person name="Van Oosterhout C."/>
            <person name="Jones J.D.G."/>
        </authorList>
    </citation>
    <scope>NUCLEOTIDE SEQUENCE [LARGE SCALE GENOMIC DNA]</scope>
    <source>
        <strain evidence="9 10">Ac Nc2</strain>
    </source>
</reference>
<feature type="region of interest" description="Disordered" evidence="8">
    <location>
        <begin position="1"/>
        <end position="109"/>
    </location>
</feature>
<organism evidence="9 10">
    <name type="scientific">Albugo candida</name>
    <dbReference type="NCBI Taxonomy" id="65357"/>
    <lineage>
        <taxon>Eukaryota</taxon>
        <taxon>Sar</taxon>
        <taxon>Stramenopiles</taxon>
        <taxon>Oomycota</taxon>
        <taxon>Peronosporomycetes</taxon>
        <taxon>Albuginales</taxon>
        <taxon>Albuginaceae</taxon>
        <taxon>Albugo</taxon>
    </lineage>
</organism>
<dbReference type="Proteomes" id="UP000053237">
    <property type="component" value="Unassembled WGS sequence"/>
</dbReference>
<feature type="compositionally biased region" description="Basic and acidic residues" evidence="8">
    <location>
        <begin position="92"/>
        <end position="109"/>
    </location>
</feature>
<protein>
    <recommendedName>
        <fullName evidence="11">Mitofilin</fullName>
    </recommendedName>
</protein>
<keyword evidence="4" id="KW-0999">Mitochondrion inner membrane</keyword>
<keyword evidence="7" id="KW-0472">Membrane</keyword>
<keyword evidence="10" id="KW-1185">Reference proteome</keyword>
<dbReference type="Pfam" id="PF09731">
    <property type="entry name" value="Mitofilin"/>
    <property type="match status" value="1"/>
</dbReference>
<dbReference type="InParanoid" id="A0A024FTA0"/>
<evidence type="ECO:0000313" key="10">
    <source>
        <dbReference type="Proteomes" id="UP000053237"/>
    </source>
</evidence>
<evidence type="ECO:0000256" key="4">
    <source>
        <dbReference type="ARBA" id="ARBA00022792"/>
    </source>
</evidence>
<proteinExistence type="inferred from homology"/>
<dbReference type="GO" id="GO:0042407">
    <property type="term" value="P:cristae formation"/>
    <property type="evidence" value="ECO:0007669"/>
    <property type="project" value="TreeGrafter"/>
</dbReference>
<comment type="similarity">
    <text evidence="2">Belongs to the MICOS complex subunit Mic60 family.</text>
</comment>
<dbReference type="STRING" id="65357.A0A024FTA0"/>
<dbReference type="AlphaFoldDB" id="A0A024FTA0"/>
<evidence type="ECO:0000256" key="2">
    <source>
        <dbReference type="ARBA" id="ARBA00010877"/>
    </source>
</evidence>
<gene>
    <name evidence="9" type="ORF">BN9_082300</name>
</gene>
<name>A0A024FTA0_9STRA</name>